<protein>
    <submittedName>
        <fullName evidence="7">Nitroreductase family</fullName>
    </submittedName>
</protein>
<dbReference type="Proteomes" id="UP001458880">
    <property type="component" value="Unassembled WGS sequence"/>
</dbReference>
<dbReference type="InterPro" id="IPR029479">
    <property type="entry name" value="Nitroreductase"/>
</dbReference>
<keyword evidence="2" id="KW-0285">Flavoprotein</keyword>
<dbReference type="CDD" id="cd02150">
    <property type="entry name" value="nitroreductase"/>
    <property type="match status" value="1"/>
</dbReference>
<gene>
    <name evidence="7" type="ORF">QE152_g41450</name>
</gene>
<keyword evidence="4" id="KW-0560">Oxidoreductase</keyword>
<dbReference type="Pfam" id="PF00881">
    <property type="entry name" value="Nitroreductase"/>
    <property type="match status" value="1"/>
</dbReference>
<dbReference type="Gene3D" id="3.40.109.10">
    <property type="entry name" value="NADH Oxidase"/>
    <property type="match status" value="1"/>
</dbReference>
<sequence>MVSCGSSGSKVSAETTSPKSTIDVIHERTSIRRYTEQKLTSEQLETLVRAGMAAPSATNAQPWMFIVVDDPELLRAMGEALNTSRMVISAPAAILVCGDLHKAREGWLQEYWIQDCSAASENILLAATSMGLGAVWTSVFPAEDRIKTVSEILGLPSHIIPLNIIPVGYPDEGK</sequence>
<evidence type="ECO:0000259" key="6">
    <source>
        <dbReference type="Pfam" id="PF00881"/>
    </source>
</evidence>
<evidence type="ECO:0000313" key="8">
    <source>
        <dbReference type="Proteomes" id="UP001458880"/>
    </source>
</evidence>
<keyword evidence="8" id="KW-1185">Reference proteome</keyword>
<evidence type="ECO:0000256" key="3">
    <source>
        <dbReference type="ARBA" id="ARBA00022643"/>
    </source>
</evidence>
<proteinExistence type="inferred from homology"/>
<evidence type="ECO:0000256" key="5">
    <source>
        <dbReference type="SAM" id="MobiDB-lite"/>
    </source>
</evidence>
<evidence type="ECO:0000256" key="1">
    <source>
        <dbReference type="ARBA" id="ARBA00007118"/>
    </source>
</evidence>
<feature type="domain" description="Nitroreductase" evidence="6">
    <location>
        <begin position="25"/>
        <end position="99"/>
    </location>
</feature>
<dbReference type="EMBL" id="JASPKY010003974">
    <property type="protein sequence ID" value="KAK9661066.1"/>
    <property type="molecule type" value="Genomic_DNA"/>
</dbReference>
<dbReference type="AlphaFoldDB" id="A0AAW1GCW5"/>
<evidence type="ECO:0000256" key="2">
    <source>
        <dbReference type="ARBA" id="ARBA00022630"/>
    </source>
</evidence>
<comment type="caution">
    <text evidence="7">The sequence shown here is derived from an EMBL/GenBank/DDBJ whole genome shotgun (WGS) entry which is preliminary data.</text>
</comment>
<dbReference type="PANTHER" id="PTHR23026:SF90">
    <property type="entry name" value="IODOTYROSINE DEIODINASE 1"/>
    <property type="match status" value="1"/>
</dbReference>
<dbReference type="PANTHER" id="PTHR23026">
    <property type="entry name" value="NADPH NITROREDUCTASE"/>
    <property type="match status" value="1"/>
</dbReference>
<name>A0AAW1GCW5_POPJA</name>
<dbReference type="InterPro" id="IPR000415">
    <property type="entry name" value="Nitroreductase-like"/>
</dbReference>
<dbReference type="GO" id="GO:0140616">
    <property type="term" value="F:iodotyrosine deiodinase activity"/>
    <property type="evidence" value="ECO:0007669"/>
    <property type="project" value="UniProtKB-ARBA"/>
</dbReference>
<dbReference type="InterPro" id="IPR050627">
    <property type="entry name" value="Nitroreductase/BluB"/>
</dbReference>
<comment type="similarity">
    <text evidence="1">Belongs to the nitroreductase family.</text>
</comment>
<reference evidence="7 8" key="1">
    <citation type="journal article" date="2024" name="BMC Genomics">
        <title>De novo assembly and annotation of Popillia japonica's genome with initial clues to its potential as an invasive pest.</title>
        <authorList>
            <person name="Cucini C."/>
            <person name="Boschi S."/>
            <person name="Funari R."/>
            <person name="Cardaioli E."/>
            <person name="Iannotti N."/>
            <person name="Marturano G."/>
            <person name="Paoli F."/>
            <person name="Bruttini M."/>
            <person name="Carapelli A."/>
            <person name="Frati F."/>
            <person name="Nardi F."/>
        </authorList>
    </citation>
    <scope>NUCLEOTIDE SEQUENCE [LARGE SCALE GENOMIC DNA]</scope>
    <source>
        <strain evidence="7">DMR45628</strain>
    </source>
</reference>
<evidence type="ECO:0000256" key="4">
    <source>
        <dbReference type="ARBA" id="ARBA00023002"/>
    </source>
</evidence>
<organism evidence="7 8">
    <name type="scientific">Popillia japonica</name>
    <name type="common">Japanese beetle</name>
    <dbReference type="NCBI Taxonomy" id="7064"/>
    <lineage>
        <taxon>Eukaryota</taxon>
        <taxon>Metazoa</taxon>
        <taxon>Ecdysozoa</taxon>
        <taxon>Arthropoda</taxon>
        <taxon>Hexapoda</taxon>
        <taxon>Insecta</taxon>
        <taxon>Pterygota</taxon>
        <taxon>Neoptera</taxon>
        <taxon>Endopterygota</taxon>
        <taxon>Coleoptera</taxon>
        <taxon>Polyphaga</taxon>
        <taxon>Scarabaeiformia</taxon>
        <taxon>Scarabaeidae</taxon>
        <taxon>Rutelinae</taxon>
        <taxon>Popillia</taxon>
    </lineage>
</organism>
<dbReference type="SUPFAM" id="SSF55469">
    <property type="entry name" value="FMN-dependent nitroreductase-like"/>
    <property type="match status" value="1"/>
</dbReference>
<feature type="region of interest" description="Disordered" evidence="5">
    <location>
        <begin position="1"/>
        <end position="20"/>
    </location>
</feature>
<accession>A0AAW1GCW5</accession>
<keyword evidence="3" id="KW-0288">FMN</keyword>
<feature type="non-terminal residue" evidence="7">
    <location>
        <position position="174"/>
    </location>
</feature>
<evidence type="ECO:0000313" key="7">
    <source>
        <dbReference type="EMBL" id="KAK9661066.1"/>
    </source>
</evidence>